<feature type="region of interest" description="Disordered" evidence="1">
    <location>
        <begin position="1"/>
        <end position="28"/>
    </location>
</feature>
<dbReference type="KEGG" id="nai:NECAME_14923"/>
<sequence>MPDRKAGTSPLGWPVNKRSSSENEICRDKSGDRRMRLARKKTLLVLSLLDMQRRLHIQQPSFELVAIRFPERRDDQLLDFQGANEKG</sequence>
<gene>
    <name evidence="2" type="ORF">NECAME_14923</name>
</gene>
<dbReference type="Proteomes" id="UP000053676">
    <property type="component" value="Unassembled WGS sequence"/>
</dbReference>
<dbReference type="AlphaFoldDB" id="W2SMX9"/>
<reference evidence="3" key="1">
    <citation type="journal article" date="2014" name="Nat. Genet.">
        <title>Genome of the human hookworm Necator americanus.</title>
        <authorList>
            <person name="Tang Y.T."/>
            <person name="Gao X."/>
            <person name="Rosa B.A."/>
            <person name="Abubucker S."/>
            <person name="Hallsworth-Pepin K."/>
            <person name="Martin J."/>
            <person name="Tyagi R."/>
            <person name="Heizer E."/>
            <person name="Zhang X."/>
            <person name="Bhonagiri-Palsikar V."/>
            <person name="Minx P."/>
            <person name="Warren W.C."/>
            <person name="Wang Q."/>
            <person name="Zhan B."/>
            <person name="Hotez P.J."/>
            <person name="Sternberg P.W."/>
            <person name="Dougall A."/>
            <person name="Gaze S.T."/>
            <person name="Mulvenna J."/>
            <person name="Sotillo J."/>
            <person name="Ranganathan S."/>
            <person name="Rabelo E.M."/>
            <person name="Wilson R.K."/>
            <person name="Felgner P.L."/>
            <person name="Bethony J."/>
            <person name="Hawdon J.M."/>
            <person name="Gasser R.B."/>
            <person name="Loukas A."/>
            <person name="Mitreva M."/>
        </authorList>
    </citation>
    <scope>NUCLEOTIDE SEQUENCE [LARGE SCALE GENOMIC DNA]</scope>
</reference>
<evidence type="ECO:0000313" key="3">
    <source>
        <dbReference type="Proteomes" id="UP000053676"/>
    </source>
</evidence>
<dbReference type="EMBL" id="KI668996">
    <property type="protein sequence ID" value="ETN70211.1"/>
    <property type="molecule type" value="Genomic_DNA"/>
</dbReference>
<organism evidence="2 3">
    <name type="scientific">Necator americanus</name>
    <name type="common">Human hookworm</name>
    <dbReference type="NCBI Taxonomy" id="51031"/>
    <lineage>
        <taxon>Eukaryota</taxon>
        <taxon>Metazoa</taxon>
        <taxon>Ecdysozoa</taxon>
        <taxon>Nematoda</taxon>
        <taxon>Chromadorea</taxon>
        <taxon>Rhabditida</taxon>
        <taxon>Rhabditina</taxon>
        <taxon>Rhabditomorpha</taxon>
        <taxon>Strongyloidea</taxon>
        <taxon>Ancylostomatidae</taxon>
        <taxon>Bunostominae</taxon>
        <taxon>Necator</taxon>
    </lineage>
</organism>
<name>W2SMX9_NECAM</name>
<evidence type="ECO:0000256" key="1">
    <source>
        <dbReference type="SAM" id="MobiDB-lite"/>
    </source>
</evidence>
<proteinExistence type="predicted"/>
<feature type="compositionally biased region" description="Basic and acidic residues" evidence="1">
    <location>
        <begin position="19"/>
        <end position="28"/>
    </location>
</feature>
<keyword evidence="3" id="KW-1185">Reference proteome</keyword>
<accession>W2SMX9</accession>
<evidence type="ECO:0000313" key="2">
    <source>
        <dbReference type="EMBL" id="ETN70211.1"/>
    </source>
</evidence>
<protein>
    <submittedName>
        <fullName evidence="2">Uncharacterized protein</fullName>
    </submittedName>
</protein>